<evidence type="ECO:0000313" key="2">
    <source>
        <dbReference type="EMBL" id="ONK64901.1"/>
    </source>
</evidence>
<dbReference type="Gramene" id="ONK64901">
    <property type="protein sequence ID" value="ONK64901"/>
    <property type="gene ID" value="A4U43_C07F31270"/>
</dbReference>
<feature type="region of interest" description="Disordered" evidence="1">
    <location>
        <begin position="45"/>
        <end position="85"/>
    </location>
</feature>
<reference evidence="3" key="1">
    <citation type="journal article" date="2017" name="Nat. Commun.">
        <title>The asparagus genome sheds light on the origin and evolution of a young Y chromosome.</title>
        <authorList>
            <person name="Harkess A."/>
            <person name="Zhou J."/>
            <person name="Xu C."/>
            <person name="Bowers J.E."/>
            <person name="Van der Hulst R."/>
            <person name="Ayyampalayam S."/>
            <person name="Mercati F."/>
            <person name="Riccardi P."/>
            <person name="McKain M.R."/>
            <person name="Kakrana A."/>
            <person name="Tang H."/>
            <person name="Ray J."/>
            <person name="Groenendijk J."/>
            <person name="Arikit S."/>
            <person name="Mathioni S.M."/>
            <person name="Nakano M."/>
            <person name="Shan H."/>
            <person name="Telgmann-Rauber A."/>
            <person name="Kanno A."/>
            <person name="Yue Z."/>
            <person name="Chen H."/>
            <person name="Li W."/>
            <person name="Chen Y."/>
            <person name="Xu X."/>
            <person name="Zhang Y."/>
            <person name="Luo S."/>
            <person name="Chen H."/>
            <person name="Gao J."/>
            <person name="Mao Z."/>
            <person name="Pires J.C."/>
            <person name="Luo M."/>
            <person name="Kudrna D."/>
            <person name="Wing R.A."/>
            <person name="Meyers B.C."/>
            <person name="Yi K."/>
            <person name="Kong H."/>
            <person name="Lavrijsen P."/>
            <person name="Sunseri F."/>
            <person name="Falavigna A."/>
            <person name="Ye Y."/>
            <person name="Leebens-Mack J.H."/>
            <person name="Chen G."/>
        </authorList>
    </citation>
    <scope>NUCLEOTIDE SEQUENCE [LARGE SCALE GENOMIC DNA]</scope>
    <source>
        <strain evidence="3">cv. DH0086</strain>
    </source>
</reference>
<evidence type="ECO:0000256" key="1">
    <source>
        <dbReference type="SAM" id="MobiDB-lite"/>
    </source>
</evidence>
<protein>
    <submittedName>
        <fullName evidence="2">Uncharacterized protein</fullName>
    </submittedName>
</protein>
<dbReference type="Proteomes" id="UP000243459">
    <property type="component" value="Chromosome 7"/>
</dbReference>
<dbReference type="EMBL" id="CM007387">
    <property type="protein sequence ID" value="ONK64901.1"/>
    <property type="molecule type" value="Genomic_DNA"/>
</dbReference>
<organism evidence="2 3">
    <name type="scientific">Asparagus officinalis</name>
    <name type="common">Garden asparagus</name>
    <dbReference type="NCBI Taxonomy" id="4686"/>
    <lineage>
        <taxon>Eukaryota</taxon>
        <taxon>Viridiplantae</taxon>
        <taxon>Streptophyta</taxon>
        <taxon>Embryophyta</taxon>
        <taxon>Tracheophyta</taxon>
        <taxon>Spermatophyta</taxon>
        <taxon>Magnoliopsida</taxon>
        <taxon>Liliopsida</taxon>
        <taxon>Asparagales</taxon>
        <taxon>Asparagaceae</taxon>
        <taxon>Asparagoideae</taxon>
        <taxon>Asparagus</taxon>
    </lineage>
</organism>
<gene>
    <name evidence="2" type="ORF">A4U43_C07F31270</name>
</gene>
<sequence length="126" mass="13846">MAEIAARLAGSHAMAKKERKEKKRRLIGGLREVQAVAAVEAGACAEDATDPSPRYEPSYKPGNYPARTSGGVEEQAVTPPKSLVGEAGEEQEDNFYWSFCHWVSEFEPQVWEKSKAMLMGVLSCLN</sequence>
<evidence type="ECO:0000313" key="3">
    <source>
        <dbReference type="Proteomes" id="UP000243459"/>
    </source>
</evidence>
<name>A0A5P1EJY0_ASPOF</name>
<dbReference type="AlphaFoldDB" id="A0A5P1EJY0"/>
<accession>A0A5P1EJY0</accession>
<feature type="region of interest" description="Disordered" evidence="1">
    <location>
        <begin position="1"/>
        <end position="22"/>
    </location>
</feature>
<keyword evidence="3" id="KW-1185">Reference proteome</keyword>
<proteinExistence type="predicted"/>